<dbReference type="RefSeq" id="WP_166093664.1">
    <property type="nucleotide sequence ID" value="NZ_CP049871.1"/>
</dbReference>
<evidence type="ECO:0000313" key="3">
    <source>
        <dbReference type="Proteomes" id="UP000502502"/>
    </source>
</evidence>
<dbReference type="InterPro" id="IPR037523">
    <property type="entry name" value="VOC_core"/>
</dbReference>
<keyword evidence="3" id="KW-1185">Reference proteome</keyword>
<dbReference type="InterPro" id="IPR029068">
    <property type="entry name" value="Glyas_Bleomycin-R_OHBP_Dase"/>
</dbReference>
<sequence>MLSHLSFGVADLDSAARFYGAVLAPLGMVEVWKTADAAGYGAPGGEDVFAIKQREHAAAPGPGFHLAFAAATRAAVDRWHACGMAAGGTDQGAPDLRPHYGETYYAAFLRDRDDYLIEAVCSV</sequence>
<protein>
    <submittedName>
        <fullName evidence="2">VOC family protein</fullName>
    </submittedName>
</protein>
<dbReference type="InterPro" id="IPR004360">
    <property type="entry name" value="Glyas_Fos-R_dOase_dom"/>
</dbReference>
<evidence type="ECO:0000259" key="1">
    <source>
        <dbReference type="PROSITE" id="PS51819"/>
    </source>
</evidence>
<organism evidence="2 3">
    <name type="scientific">Sphingomonas sinipercae</name>
    <dbReference type="NCBI Taxonomy" id="2714944"/>
    <lineage>
        <taxon>Bacteria</taxon>
        <taxon>Pseudomonadati</taxon>
        <taxon>Pseudomonadota</taxon>
        <taxon>Alphaproteobacteria</taxon>
        <taxon>Sphingomonadales</taxon>
        <taxon>Sphingomonadaceae</taxon>
        <taxon>Sphingomonas</taxon>
    </lineage>
</organism>
<dbReference type="Pfam" id="PF00903">
    <property type="entry name" value="Glyoxalase"/>
    <property type="match status" value="1"/>
</dbReference>
<dbReference type="SUPFAM" id="SSF54593">
    <property type="entry name" value="Glyoxalase/Bleomycin resistance protein/Dihydroxybiphenyl dioxygenase"/>
    <property type="match status" value="1"/>
</dbReference>
<evidence type="ECO:0000313" key="2">
    <source>
        <dbReference type="EMBL" id="QIL02225.1"/>
    </source>
</evidence>
<dbReference type="CDD" id="cd07262">
    <property type="entry name" value="VOC_like"/>
    <property type="match status" value="1"/>
</dbReference>
<dbReference type="PANTHER" id="PTHR35006:SF4">
    <property type="entry name" value="BLR7706 PROTEIN"/>
    <property type="match status" value="1"/>
</dbReference>
<accession>A0A6G7ZMS2</accession>
<dbReference type="EMBL" id="CP049871">
    <property type="protein sequence ID" value="QIL02225.1"/>
    <property type="molecule type" value="Genomic_DNA"/>
</dbReference>
<dbReference type="Gene3D" id="3.10.180.10">
    <property type="entry name" value="2,3-Dihydroxybiphenyl 1,2-Dioxygenase, domain 1"/>
    <property type="match status" value="1"/>
</dbReference>
<dbReference type="PANTHER" id="PTHR35006">
    <property type="entry name" value="GLYOXALASE FAMILY PROTEIN (AFU_ORTHOLOGUE AFUA_5G14830)"/>
    <property type="match status" value="1"/>
</dbReference>
<dbReference type="AlphaFoldDB" id="A0A6G7ZMS2"/>
<dbReference type="PROSITE" id="PS51819">
    <property type="entry name" value="VOC"/>
    <property type="match status" value="1"/>
</dbReference>
<name>A0A6G7ZMS2_9SPHN</name>
<feature type="domain" description="VOC" evidence="1">
    <location>
        <begin position="1"/>
        <end position="122"/>
    </location>
</feature>
<reference evidence="2 3" key="1">
    <citation type="submission" date="2020-03" db="EMBL/GenBank/DDBJ databases">
        <title>Sphingomonas sp. nov., isolated from fish.</title>
        <authorList>
            <person name="Hyun D.-W."/>
            <person name="Bae J.-W."/>
        </authorList>
    </citation>
    <scope>NUCLEOTIDE SEQUENCE [LARGE SCALE GENOMIC DNA]</scope>
    <source>
        <strain evidence="2 3">HDW15C</strain>
    </source>
</reference>
<dbReference type="KEGG" id="ssin:G7078_05100"/>
<proteinExistence type="predicted"/>
<gene>
    <name evidence="2" type="ORF">G7078_05100</name>
</gene>
<dbReference type="Proteomes" id="UP000502502">
    <property type="component" value="Chromosome"/>
</dbReference>